<accession>A0A0D2DDD4</accession>
<dbReference type="EMBL" id="KN847337">
    <property type="protein sequence ID" value="KIW41008.1"/>
    <property type="molecule type" value="Genomic_DNA"/>
</dbReference>
<dbReference type="STRING" id="215243.A0A0D2DDD4"/>
<dbReference type="PANTHER" id="PTHR46300">
    <property type="entry name" value="P450, PUTATIVE (EUROFUNG)-RELATED-RELATED"/>
    <property type="match status" value="1"/>
</dbReference>
<dbReference type="CDD" id="cd11065">
    <property type="entry name" value="CYP64-like"/>
    <property type="match status" value="1"/>
</dbReference>
<dbReference type="InterPro" id="IPR002401">
    <property type="entry name" value="Cyt_P450_E_grp-I"/>
</dbReference>
<feature type="binding site" description="axial binding residue" evidence="7">
    <location>
        <position position="444"/>
    </location>
    <ligand>
        <name>heme</name>
        <dbReference type="ChEBI" id="CHEBI:30413"/>
    </ligand>
    <ligandPart>
        <name>Fe</name>
        <dbReference type="ChEBI" id="CHEBI:18248"/>
    </ligandPart>
</feature>
<reference evidence="8 9" key="1">
    <citation type="submission" date="2015-01" db="EMBL/GenBank/DDBJ databases">
        <title>The Genome Sequence of Exophiala oligosperma CBS72588.</title>
        <authorList>
            <consortium name="The Broad Institute Genomics Platform"/>
            <person name="Cuomo C."/>
            <person name="de Hoog S."/>
            <person name="Gorbushina A."/>
            <person name="Stielow B."/>
            <person name="Teixiera M."/>
            <person name="Abouelleil A."/>
            <person name="Chapman S.B."/>
            <person name="Priest M."/>
            <person name="Young S.K."/>
            <person name="Wortman J."/>
            <person name="Nusbaum C."/>
            <person name="Birren B."/>
        </authorList>
    </citation>
    <scope>NUCLEOTIDE SEQUENCE [LARGE SCALE GENOMIC DNA]</scope>
    <source>
        <strain evidence="8 9">CBS 72588</strain>
    </source>
</reference>
<dbReference type="GO" id="GO:0005506">
    <property type="term" value="F:iron ion binding"/>
    <property type="evidence" value="ECO:0007669"/>
    <property type="project" value="InterPro"/>
</dbReference>
<dbReference type="AlphaFoldDB" id="A0A0D2DDD4"/>
<evidence type="ECO:0000256" key="2">
    <source>
        <dbReference type="ARBA" id="ARBA00010617"/>
    </source>
</evidence>
<dbReference type="OrthoDB" id="1103324at2759"/>
<dbReference type="Gene3D" id="1.10.630.10">
    <property type="entry name" value="Cytochrome P450"/>
    <property type="match status" value="1"/>
</dbReference>
<dbReference type="RefSeq" id="XP_016261224.1">
    <property type="nucleotide sequence ID" value="XM_016407744.1"/>
</dbReference>
<proteinExistence type="inferred from homology"/>
<keyword evidence="3 7" id="KW-0479">Metal-binding</keyword>
<dbReference type="HOGENOM" id="CLU_001570_2_1_1"/>
<keyword evidence="5 7" id="KW-0408">Iron</keyword>
<organism evidence="8 9">
    <name type="scientific">Exophiala oligosperma</name>
    <dbReference type="NCBI Taxonomy" id="215243"/>
    <lineage>
        <taxon>Eukaryota</taxon>
        <taxon>Fungi</taxon>
        <taxon>Dikarya</taxon>
        <taxon>Ascomycota</taxon>
        <taxon>Pezizomycotina</taxon>
        <taxon>Eurotiomycetes</taxon>
        <taxon>Chaetothyriomycetidae</taxon>
        <taxon>Chaetothyriales</taxon>
        <taxon>Herpotrichiellaceae</taxon>
        <taxon>Exophiala</taxon>
    </lineage>
</organism>
<evidence type="ECO:0000256" key="6">
    <source>
        <dbReference type="ARBA" id="ARBA00023033"/>
    </source>
</evidence>
<evidence type="ECO:0000256" key="4">
    <source>
        <dbReference type="ARBA" id="ARBA00023002"/>
    </source>
</evidence>
<dbReference type="Proteomes" id="UP000053342">
    <property type="component" value="Unassembled WGS sequence"/>
</dbReference>
<dbReference type="GO" id="GO:0004497">
    <property type="term" value="F:monooxygenase activity"/>
    <property type="evidence" value="ECO:0007669"/>
    <property type="project" value="UniProtKB-KW"/>
</dbReference>
<dbReference type="SUPFAM" id="SSF48264">
    <property type="entry name" value="Cytochrome P450"/>
    <property type="match status" value="1"/>
</dbReference>
<dbReference type="PRINTS" id="PR00463">
    <property type="entry name" value="EP450I"/>
</dbReference>
<dbReference type="GO" id="GO:0016705">
    <property type="term" value="F:oxidoreductase activity, acting on paired donors, with incorporation or reduction of molecular oxygen"/>
    <property type="evidence" value="ECO:0007669"/>
    <property type="project" value="InterPro"/>
</dbReference>
<keyword evidence="6" id="KW-0503">Monooxygenase</keyword>
<sequence length="530" mass="60015">MLTSAAVLALLAGALGLVYILTIPGRRAKTLPPGPPTLPVIGNIHQIPLKKTYIQFSKWAKQYGDIYSLKVASGTTVVISKRRLVKEIMDKQSSLSSSRPVAYAVDKLVYKGDFLLLMNSNDPRFRAGRKLFHQFFMESMVEKKHLPFINAEATQLMRDLLVDPANFMLHAKRYANSFIMSATYGIRTPDIQTPHFKQINHIGEHMTELVMPGALPPVDIFGFLHYVPERFLDHWKSRCLEMQKASDALYGHLMELVMERRRKRGPKETFADQIVDQQDKLGFSWHEMLYMTGVVLDAGTETTANVWIILVQMLTSRPELLRQVQEQIDAVVGEDRTPTWDDFPKLPIVNQLMKEVQRFRPVVPIAFPHRLTEAVQVDGYTLPKDTTIVVNLAGLHYDDAKFANAHDFDPNNYIGKPGLASEYANVADYELRDHYGYGFGRRLCPGIHLAERSLFVTFAKLLWGFDVGPAEDASGGLLIPDYDLVSGYTDGAVVVPQKFECSIQVRSEKRKSTILRELAEAERTIFSHFD</sequence>
<keyword evidence="4" id="KW-0560">Oxidoreductase</keyword>
<dbReference type="PANTHER" id="PTHR46300:SF2">
    <property type="entry name" value="CYTOCHROME P450 MONOOXYGENASE ALNH-RELATED"/>
    <property type="match status" value="1"/>
</dbReference>
<dbReference type="Pfam" id="PF00067">
    <property type="entry name" value="p450"/>
    <property type="match status" value="1"/>
</dbReference>
<evidence type="ECO:0000256" key="1">
    <source>
        <dbReference type="ARBA" id="ARBA00001971"/>
    </source>
</evidence>
<evidence type="ECO:0008006" key="10">
    <source>
        <dbReference type="Google" id="ProtNLM"/>
    </source>
</evidence>
<evidence type="ECO:0000313" key="9">
    <source>
        <dbReference type="Proteomes" id="UP000053342"/>
    </source>
</evidence>
<name>A0A0D2DDD4_9EURO</name>
<dbReference type="InterPro" id="IPR050364">
    <property type="entry name" value="Cytochrome_P450_fung"/>
</dbReference>
<dbReference type="VEuPathDB" id="FungiDB:PV06_06605"/>
<dbReference type="GO" id="GO:0020037">
    <property type="term" value="F:heme binding"/>
    <property type="evidence" value="ECO:0007669"/>
    <property type="project" value="InterPro"/>
</dbReference>
<dbReference type="InterPro" id="IPR001128">
    <property type="entry name" value="Cyt_P450"/>
</dbReference>
<comment type="cofactor">
    <cofactor evidence="1 7">
        <name>heme</name>
        <dbReference type="ChEBI" id="CHEBI:30413"/>
    </cofactor>
</comment>
<protein>
    <recommendedName>
        <fullName evidence="10">Cytochrome P450</fullName>
    </recommendedName>
</protein>
<dbReference type="InterPro" id="IPR036396">
    <property type="entry name" value="Cyt_P450_sf"/>
</dbReference>
<evidence type="ECO:0000256" key="3">
    <source>
        <dbReference type="ARBA" id="ARBA00022723"/>
    </source>
</evidence>
<evidence type="ECO:0000256" key="7">
    <source>
        <dbReference type="PIRSR" id="PIRSR602401-1"/>
    </source>
</evidence>
<comment type="similarity">
    <text evidence="2">Belongs to the cytochrome P450 family.</text>
</comment>
<gene>
    <name evidence="8" type="ORF">PV06_06605</name>
</gene>
<evidence type="ECO:0000313" key="8">
    <source>
        <dbReference type="EMBL" id="KIW41008.1"/>
    </source>
</evidence>
<evidence type="ECO:0000256" key="5">
    <source>
        <dbReference type="ARBA" id="ARBA00023004"/>
    </source>
</evidence>
<keyword evidence="9" id="KW-1185">Reference proteome</keyword>
<dbReference type="GeneID" id="27358679"/>
<keyword evidence="7" id="KW-0349">Heme</keyword>